<keyword evidence="3" id="KW-1185">Reference proteome</keyword>
<name>A0A1V8M3T7_9GAMM</name>
<accession>A0A1V8M3T7</accession>
<sequence length="418" mass="47723">MFILLRAILYCIGIPAVIVAILVIFSTSNKDLTLPEWELTSADIQRAKSILHANQNDLDKPLSMYLTERDLNIASAYLLNVYTGTQSQIKLHENYILFILRFTLPENIFGRYLDIQFQLHTPDTRPPEISKLRVGKIIIPDAYAGLLIDTAIEHTRVNKYLQLIRQDLKVFRIQDNQLHLVYQSPTTASSNIQQLMTPKDNNQAQDQYQQKLDQAIREHDPDWRLSLSDVLRPLFELARQRSTAKNAIEENRLAIIVANRYVNNYPNAGAHGQNNPNPKYSVFLYKRIDMAQHFMWSATFSAMGNSHLADMLGIEKELSDAKKGSGFSFIDLAADRAGMKFGKQATASPEQALQMQEKMANIENYQAFMPDIRDLPESLSSQTFTAQYQSIQSAEYQRVLDDIDRRIAECDIYKAAAQ</sequence>
<gene>
    <name evidence="2" type="ORF">AU255_14115</name>
</gene>
<dbReference type="Proteomes" id="UP000191980">
    <property type="component" value="Unassembled WGS sequence"/>
</dbReference>
<protein>
    <submittedName>
        <fullName evidence="2">Uncharacterized protein</fullName>
    </submittedName>
</protein>
<dbReference type="EMBL" id="LPUF01000002">
    <property type="protein sequence ID" value="OQK16229.1"/>
    <property type="molecule type" value="Genomic_DNA"/>
</dbReference>
<dbReference type="OrthoDB" id="9997at2"/>
<evidence type="ECO:0000313" key="3">
    <source>
        <dbReference type="Proteomes" id="UP000191980"/>
    </source>
</evidence>
<evidence type="ECO:0000313" key="2">
    <source>
        <dbReference type="EMBL" id="OQK16229.1"/>
    </source>
</evidence>
<organism evidence="2 3">
    <name type="scientific">Methyloprofundus sedimenti</name>
    <dbReference type="NCBI Taxonomy" id="1420851"/>
    <lineage>
        <taxon>Bacteria</taxon>
        <taxon>Pseudomonadati</taxon>
        <taxon>Pseudomonadota</taxon>
        <taxon>Gammaproteobacteria</taxon>
        <taxon>Methylococcales</taxon>
        <taxon>Methylococcaceae</taxon>
        <taxon>Methyloprofundus</taxon>
    </lineage>
</organism>
<dbReference type="RefSeq" id="WP_080523605.1">
    <property type="nucleotide sequence ID" value="NZ_LPUF01000002.1"/>
</dbReference>
<comment type="caution">
    <text evidence="2">The sequence shown here is derived from an EMBL/GenBank/DDBJ whole genome shotgun (WGS) entry which is preliminary data.</text>
</comment>
<reference evidence="2 3" key="1">
    <citation type="submission" date="2015-12" db="EMBL/GenBank/DDBJ databases">
        <authorList>
            <person name="Shamseldin A."/>
            <person name="Moawad H."/>
            <person name="Abd El-Rahim W.M."/>
            <person name="Sadowsky M.J."/>
        </authorList>
    </citation>
    <scope>NUCLEOTIDE SEQUENCE [LARGE SCALE GENOMIC DNA]</scope>
    <source>
        <strain evidence="2 3">WF1</strain>
    </source>
</reference>
<feature type="transmembrane region" description="Helical" evidence="1">
    <location>
        <begin position="7"/>
        <end position="25"/>
    </location>
</feature>
<keyword evidence="1" id="KW-0472">Membrane</keyword>
<proteinExistence type="predicted"/>
<evidence type="ECO:0000256" key="1">
    <source>
        <dbReference type="SAM" id="Phobius"/>
    </source>
</evidence>
<keyword evidence="1" id="KW-1133">Transmembrane helix</keyword>
<dbReference type="AlphaFoldDB" id="A0A1V8M3T7"/>
<keyword evidence="1" id="KW-0812">Transmembrane</keyword>
<dbReference type="STRING" id="1420851.AU255_14115"/>